<organism evidence="4 5">
    <name type="scientific">Actinophytocola xinjiangensis</name>
    <dbReference type="NCBI Taxonomy" id="485602"/>
    <lineage>
        <taxon>Bacteria</taxon>
        <taxon>Bacillati</taxon>
        <taxon>Actinomycetota</taxon>
        <taxon>Actinomycetes</taxon>
        <taxon>Pseudonocardiales</taxon>
        <taxon>Pseudonocardiaceae</taxon>
    </lineage>
</organism>
<evidence type="ECO:0000256" key="2">
    <source>
        <dbReference type="ARBA" id="ARBA00022679"/>
    </source>
</evidence>
<name>A0A7Z0WR08_9PSEU</name>
<feature type="domain" description="Sulfotransferase" evidence="3">
    <location>
        <begin position="25"/>
        <end position="277"/>
    </location>
</feature>
<dbReference type="GO" id="GO:0008146">
    <property type="term" value="F:sulfotransferase activity"/>
    <property type="evidence" value="ECO:0007669"/>
    <property type="project" value="InterPro"/>
</dbReference>
<comment type="similarity">
    <text evidence="1">Belongs to the sulfotransferase 1 family.</text>
</comment>
<evidence type="ECO:0000313" key="5">
    <source>
        <dbReference type="Proteomes" id="UP000185696"/>
    </source>
</evidence>
<reference evidence="4 5" key="1">
    <citation type="submission" date="2016-12" db="EMBL/GenBank/DDBJ databases">
        <title>The draft genome sequence of Actinophytocola xinjiangensis.</title>
        <authorList>
            <person name="Wang W."/>
            <person name="Yuan L."/>
        </authorList>
    </citation>
    <scope>NUCLEOTIDE SEQUENCE [LARGE SCALE GENOMIC DNA]</scope>
    <source>
        <strain evidence="4 5">CGMCC 4.4663</strain>
    </source>
</reference>
<dbReference type="Pfam" id="PF00685">
    <property type="entry name" value="Sulfotransfer_1"/>
    <property type="match status" value="1"/>
</dbReference>
<keyword evidence="2" id="KW-0808">Transferase</keyword>
<dbReference type="PANTHER" id="PTHR11783">
    <property type="entry name" value="SULFOTRANSFERASE SULT"/>
    <property type="match status" value="1"/>
</dbReference>
<dbReference type="SUPFAM" id="SSF52540">
    <property type="entry name" value="P-loop containing nucleoside triphosphate hydrolases"/>
    <property type="match status" value="1"/>
</dbReference>
<dbReference type="EMBL" id="MSIF01000002">
    <property type="protein sequence ID" value="OLF12720.1"/>
    <property type="molecule type" value="Genomic_DNA"/>
</dbReference>
<evidence type="ECO:0000259" key="3">
    <source>
        <dbReference type="Pfam" id="PF00685"/>
    </source>
</evidence>
<dbReference type="OrthoDB" id="3399180at2"/>
<dbReference type="InterPro" id="IPR000863">
    <property type="entry name" value="Sulfotransferase_dom"/>
</dbReference>
<accession>A0A7Z0WR08</accession>
<proteinExistence type="inferred from homology"/>
<evidence type="ECO:0000256" key="1">
    <source>
        <dbReference type="ARBA" id="ARBA00005771"/>
    </source>
</evidence>
<dbReference type="AlphaFoldDB" id="A0A7Z0WR08"/>
<dbReference type="Gene3D" id="3.40.50.300">
    <property type="entry name" value="P-loop containing nucleotide triphosphate hydrolases"/>
    <property type="match status" value="1"/>
</dbReference>
<gene>
    <name evidence="4" type="ORF">BLA60_05425</name>
</gene>
<keyword evidence="5" id="KW-1185">Reference proteome</keyword>
<comment type="caution">
    <text evidence="4">The sequence shown here is derived from an EMBL/GenBank/DDBJ whole genome shotgun (WGS) entry which is preliminary data.</text>
</comment>
<evidence type="ECO:0000313" key="4">
    <source>
        <dbReference type="EMBL" id="OLF12720.1"/>
    </source>
</evidence>
<dbReference type="Proteomes" id="UP000185696">
    <property type="component" value="Unassembled WGS sequence"/>
</dbReference>
<protein>
    <recommendedName>
        <fullName evidence="3">Sulfotransferase domain-containing protein</fullName>
    </recommendedName>
</protein>
<dbReference type="InterPro" id="IPR027417">
    <property type="entry name" value="P-loop_NTPase"/>
</dbReference>
<sequence>MTEPRRYRTLISDSALWNGFRVRPGDVVISTPAKSGTTWMQMLCALLIFDTPDLDRPLTEISPWLDTTTHNVTDVHAQLEAQRHRRFIKTHTPLDGLPHHPEVTYVGVGRDPRDVMVSFENATANLSAEARARIEGPPPADPLERFYRWADAEFALHSTTRGVTLANIVHHQRTFWDRRDAPNVALFHYQDLKADLPGELGRLAAALSIDHTPERITELAKAATFDSMRRRADELAPGVDAGLWRDNQGFFRTGSSGQWRAVLDERATEHYDRRVGELATPDLVAWLHPN</sequence>